<name>A0A7Z0E1X9_RHILE</name>
<evidence type="ECO:0000313" key="3">
    <source>
        <dbReference type="EMBL" id="NYJ13273.1"/>
    </source>
</evidence>
<dbReference type="AlphaFoldDB" id="A0A7Z0E1X9"/>
<dbReference type="RefSeq" id="WP_244429871.1">
    <property type="nucleotide sequence ID" value="NZ_JACBZV010000007.1"/>
</dbReference>
<organism evidence="3 5">
    <name type="scientific">Rhizobium leguminosarum</name>
    <dbReference type="NCBI Taxonomy" id="384"/>
    <lineage>
        <taxon>Bacteria</taxon>
        <taxon>Pseudomonadati</taxon>
        <taxon>Pseudomonadota</taxon>
        <taxon>Alphaproteobacteria</taxon>
        <taxon>Hyphomicrobiales</taxon>
        <taxon>Rhizobiaceae</taxon>
        <taxon>Rhizobium/Agrobacterium group</taxon>
        <taxon>Rhizobium</taxon>
    </lineage>
</organism>
<reference evidence="3 5" key="1">
    <citation type="submission" date="2020-07" db="EMBL/GenBank/DDBJ databases">
        <title>Genomic Encyclopedia of Type Strains, Phase IV (KMG-V): Genome sequencing to study the core and pangenomes of soil and plant-associated prokaryotes.</title>
        <authorList>
            <person name="Whitman W."/>
        </authorList>
    </citation>
    <scope>NUCLEOTIDE SEQUENCE [LARGE SCALE GENOMIC DNA]</scope>
    <source>
        <strain evidence="2 4">SEMIA 4011</strain>
        <strain evidence="3 5">SEMIA 4052</strain>
    </source>
</reference>
<comment type="caution">
    <text evidence="3">The sequence shown here is derived from an EMBL/GenBank/DDBJ whole genome shotgun (WGS) entry which is preliminary data.</text>
</comment>
<evidence type="ECO:0000313" key="5">
    <source>
        <dbReference type="Proteomes" id="UP000535276"/>
    </source>
</evidence>
<proteinExistence type="predicted"/>
<evidence type="ECO:0000313" key="2">
    <source>
        <dbReference type="EMBL" id="MBB6219824.1"/>
    </source>
</evidence>
<dbReference type="Proteomes" id="UP000517187">
    <property type="component" value="Unassembled WGS sequence"/>
</dbReference>
<sequence length="81" mass="9062">MNIMVSRIKRTLTVGQRAAAVERTNTIAQEATDEERCRREEKTERLRRLRLAAAGATPQKQSEAASREKSSFNNAISNTGE</sequence>
<dbReference type="EMBL" id="JACBZV010000007">
    <property type="protein sequence ID" value="NYJ13273.1"/>
    <property type="molecule type" value="Genomic_DNA"/>
</dbReference>
<feature type="compositionally biased region" description="Polar residues" evidence="1">
    <location>
        <begin position="71"/>
        <end position="81"/>
    </location>
</feature>
<feature type="region of interest" description="Disordered" evidence="1">
    <location>
        <begin position="50"/>
        <end position="81"/>
    </location>
</feature>
<evidence type="ECO:0000256" key="1">
    <source>
        <dbReference type="SAM" id="MobiDB-lite"/>
    </source>
</evidence>
<gene>
    <name evidence="2" type="ORF">GGE66_000768</name>
    <name evidence="3" type="ORF">GGI64_004354</name>
</gene>
<protein>
    <submittedName>
        <fullName evidence="3">Uncharacterized protein</fullName>
    </submittedName>
</protein>
<dbReference type="EMBL" id="JACIIJ010000001">
    <property type="protein sequence ID" value="MBB6219824.1"/>
    <property type="molecule type" value="Genomic_DNA"/>
</dbReference>
<evidence type="ECO:0000313" key="4">
    <source>
        <dbReference type="Proteomes" id="UP000517187"/>
    </source>
</evidence>
<dbReference type="Proteomes" id="UP000535276">
    <property type="component" value="Unassembled WGS sequence"/>
</dbReference>
<accession>A0A7Z0E1X9</accession>